<evidence type="ECO:0000313" key="3">
    <source>
        <dbReference type="Proteomes" id="UP000237947"/>
    </source>
</evidence>
<dbReference type="Pfam" id="PF01928">
    <property type="entry name" value="CYTH"/>
    <property type="match status" value="1"/>
</dbReference>
<evidence type="ECO:0000313" key="2">
    <source>
        <dbReference type="EMBL" id="AVM42237.1"/>
    </source>
</evidence>
<dbReference type="InterPro" id="IPR039013">
    <property type="entry name" value="YgiF"/>
</dbReference>
<dbReference type="InterPro" id="IPR033469">
    <property type="entry name" value="CYTH-like_dom_sf"/>
</dbReference>
<dbReference type="OrthoDB" id="3034217at2"/>
<dbReference type="AlphaFoldDB" id="A0A2S0KMK0"/>
<dbReference type="Gene3D" id="2.40.320.10">
    <property type="entry name" value="Hypothetical Protein Pfu-838710-001"/>
    <property type="match status" value="1"/>
</dbReference>
<evidence type="ECO:0000259" key="1">
    <source>
        <dbReference type="PROSITE" id="PS51707"/>
    </source>
</evidence>
<sequence>MELEYKFYLKSNAYLNEVLHSNFWNEFKSDPWSKHHFIAKYYDTKDLILSENKFSLRIRKEDNDNVLTVKTPKFESDSGELSLRGEWNYLWQQDKPDISFLIDSLEGEIDNTYIDLMKSVKDEELYSNMTTDVIRYKKNILLSETQIEVVLDSGKLFGGKLSDEIHEMELELISGEETILFELVEVLKERFELMPGNKSKMQRCYELLEKSRKLS</sequence>
<dbReference type="RefSeq" id="WP_106012221.1">
    <property type="nucleotide sequence ID" value="NZ_CP027226.1"/>
</dbReference>
<feature type="domain" description="CYTH" evidence="1">
    <location>
        <begin position="1"/>
        <end position="211"/>
    </location>
</feature>
<dbReference type="EMBL" id="CP027226">
    <property type="protein sequence ID" value="AVM42237.1"/>
    <property type="molecule type" value="Genomic_DNA"/>
</dbReference>
<name>A0A2S0KMK0_9FIRM</name>
<protein>
    <recommendedName>
        <fullName evidence="1">CYTH domain-containing protein</fullName>
    </recommendedName>
</protein>
<reference evidence="3" key="1">
    <citation type="submission" date="2018-02" db="EMBL/GenBank/DDBJ databases">
        <authorList>
            <person name="Holder M.E."/>
            <person name="Ajami N.J."/>
            <person name="Petrosino J.F."/>
        </authorList>
    </citation>
    <scope>NUCLEOTIDE SEQUENCE [LARGE SCALE GENOMIC DNA]</scope>
    <source>
        <strain evidence="3">CCUG 47711</strain>
    </source>
</reference>
<dbReference type="SUPFAM" id="SSF55154">
    <property type="entry name" value="CYTH-like phosphatases"/>
    <property type="match status" value="1"/>
</dbReference>
<organism evidence="2 3">
    <name type="scientific">Fastidiosipila sanguinis</name>
    <dbReference type="NCBI Taxonomy" id="236753"/>
    <lineage>
        <taxon>Bacteria</taxon>
        <taxon>Bacillati</taxon>
        <taxon>Bacillota</taxon>
        <taxon>Clostridia</taxon>
        <taxon>Eubacteriales</taxon>
        <taxon>Oscillospiraceae</taxon>
        <taxon>Fastidiosipila</taxon>
    </lineage>
</organism>
<dbReference type="PANTHER" id="PTHR39569:SF1">
    <property type="entry name" value="INORGANIC TRIPHOSPHATASE"/>
    <property type="match status" value="1"/>
</dbReference>
<dbReference type="PROSITE" id="PS51707">
    <property type="entry name" value="CYTH"/>
    <property type="match status" value="1"/>
</dbReference>
<dbReference type="PANTHER" id="PTHR39569">
    <property type="entry name" value="INORGANIC TRIPHOSPHATASE"/>
    <property type="match status" value="1"/>
</dbReference>
<gene>
    <name evidence="2" type="ORF">C5Q98_02865</name>
</gene>
<keyword evidence="3" id="KW-1185">Reference proteome</keyword>
<dbReference type="GO" id="GO:0046872">
    <property type="term" value="F:metal ion binding"/>
    <property type="evidence" value="ECO:0007669"/>
    <property type="project" value="TreeGrafter"/>
</dbReference>
<dbReference type="SMART" id="SM01118">
    <property type="entry name" value="CYTH"/>
    <property type="match status" value="1"/>
</dbReference>
<dbReference type="Proteomes" id="UP000237947">
    <property type="component" value="Chromosome"/>
</dbReference>
<proteinExistence type="predicted"/>
<accession>A0A2S0KMK0</accession>
<dbReference type="GO" id="GO:0050355">
    <property type="term" value="F:inorganic triphosphate phosphatase activity"/>
    <property type="evidence" value="ECO:0007669"/>
    <property type="project" value="InterPro"/>
</dbReference>
<dbReference type="InterPro" id="IPR023577">
    <property type="entry name" value="CYTH_domain"/>
</dbReference>
<dbReference type="KEGG" id="fsa:C5Q98_02865"/>